<keyword evidence="7" id="KW-0238">DNA-binding</keyword>
<dbReference type="EC" id="2.1.1.37" evidence="2"/>
<keyword evidence="8" id="KW-0539">Nucleus</keyword>
<feature type="active site" evidence="9 10">
    <location>
        <position position="825"/>
    </location>
</feature>
<evidence type="ECO:0000256" key="1">
    <source>
        <dbReference type="ARBA" id="ARBA00004123"/>
    </source>
</evidence>
<dbReference type="GO" id="GO:0003886">
    <property type="term" value="F:DNA (cytosine-5-)-methyltransferase activity"/>
    <property type="evidence" value="ECO:0007669"/>
    <property type="project" value="UniProtKB-EC"/>
</dbReference>
<dbReference type="OrthoDB" id="5376140at2759"/>
<evidence type="ECO:0000256" key="2">
    <source>
        <dbReference type="ARBA" id="ARBA00011975"/>
    </source>
</evidence>
<feature type="region of interest" description="Disordered" evidence="11">
    <location>
        <begin position="26"/>
        <end position="73"/>
    </location>
</feature>
<dbReference type="GO" id="GO:0006346">
    <property type="term" value="P:DNA methylation-dependent constitutive heterochromatin formation"/>
    <property type="evidence" value="ECO:0007669"/>
    <property type="project" value="InterPro"/>
</dbReference>
<dbReference type="GO" id="GO:0003677">
    <property type="term" value="F:DNA binding"/>
    <property type="evidence" value="ECO:0007669"/>
    <property type="project" value="UniProtKB-KW"/>
</dbReference>
<evidence type="ECO:0000256" key="7">
    <source>
        <dbReference type="ARBA" id="ARBA00023125"/>
    </source>
</evidence>
<dbReference type="PANTHER" id="PTHR10629:SF52">
    <property type="entry name" value="DNA (CYTOSINE-5)-METHYLTRANSFERASE 1"/>
    <property type="match status" value="1"/>
</dbReference>
<reference evidence="13 14" key="1">
    <citation type="journal article" date="2019" name="Nat. Ecol. Evol.">
        <title>Megaphylogeny resolves global patterns of mushroom evolution.</title>
        <authorList>
            <person name="Varga T."/>
            <person name="Krizsan K."/>
            <person name="Foldi C."/>
            <person name="Dima B."/>
            <person name="Sanchez-Garcia M."/>
            <person name="Sanchez-Ramirez S."/>
            <person name="Szollosi G.J."/>
            <person name="Szarkandi J.G."/>
            <person name="Papp V."/>
            <person name="Albert L."/>
            <person name="Andreopoulos W."/>
            <person name="Angelini C."/>
            <person name="Antonin V."/>
            <person name="Barry K.W."/>
            <person name="Bougher N.L."/>
            <person name="Buchanan P."/>
            <person name="Buyck B."/>
            <person name="Bense V."/>
            <person name="Catcheside P."/>
            <person name="Chovatia M."/>
            <person name="Cooper J."/>
            <person name="Damon W."/>
            <person name="Desjardin D."/>
            <person name="Finy P."/>
            <person name="Geml J."/>
            <person name="Haridas S."/>
            <person name="Hughes K."/>
            <person name="Justo A."/>
            <person name="Karasinski D."/>
            <person name="Kautmanova I."/>
            <person name="Kiss B."/>
            <person name="Kocsube S."/>
            <person name="Kotiranta H."/>
            <person name="LaButti K.M."/>
            <person name="Lechner B.E."/>
            <person name="Liimatainen K."/>
            <person name="Lipzen A."/>
            <person name="Lukacs Z."/>
            <person name="Mihaltcheva S."/>
            <person name="Morgado L.N."/>
            <person name="Niskanen T."/>
            <person name="Noordeloos M.E."/>
            <person name="Ohm R.A."/>
            <person name="Ortiz-Santana B."/>
            <person name="Ovrebo C."/>
            <person name="Racz N."/>
            <person name="Riley R."/>
            <person name="Savchenko A."/>
            <person name="Shiryaev A."/>
            <person name="Soop K."/>
            <person name="Spirin V."/>
            <person name="Szebenyi C."/>
            <person name="Tomsovsky M."/>
            <person name="Tulloss R.E."/>
            <person name="Uehling J."/>
            <person name="Grigoriev I.V."/>
            <person name="Vagvolgyi C."/>
            <person name="Papp T."/>
            <person name="Martin F.M."/>
            <person name="Miettinen O."/>
            <person name="Hibbett D.S."/>
            <person name="Nagy L.G."/>
        </authorList>
    </citation>
    <scope>NUCLEOTIDE SEQUENCE [LARGE SCALE GENOMIC DNA]</scope>
    <source>
        <strain evidence="13 14">FP101781</strain>
    </source>
</reference>
<dbReference type="Proteomes" id="UP000298030">
    <property type="component" value="Unassembled WGS sequence"/>
</dbReference>
<dbReference type="SUPFAM" id="SSF53335">
    <property type="entry name" value="S-adenosyl-L-methionine-dependent methyltransferases"/>
    <property type="match status" value="1"/>
</dbReference>
<name>A0A4Y7TY78_COPMI</name>
<dbReference type="STRING" id="71717.A0A4Y7TY78"/>
<dbReference type="GO" id="GO:0005634">
    <property type="term" value="C:nucleus"/>
    <property type="evidence" value="ECO:0007669"/>
    <property type="project" value="UniProtKB-SubCell"/>
</dbReference>
<dbReference type="Pfam" id="PF12047">
    <property type="entry name" value="DNMT1-RFD"/>
    <property type="match status" value="1"/>
</dbReference>
<dbReference type="GO" id="GO:0044027">
    <property type="term" value="P:negative regulation of gene expression via chromosomal CpG island methylation"/>
    <property type="evidence" value="ECO:0007669"/>
    <property type="project" value="TreeGrafter"/>
</dbReference>
<keyword evidence="4 10" id="KW-0808">Transferase</keyword>
<dbReference type="InterPro" id="IPR001025">
    <property type="entry name" value="BAH_dom"/>
</dbReference>
<evidence type="ECO:0000256" key="10">
    <source>
        <dbReference type="PROSITE-ProRule" id="PRU01016"/>
    </source>
</evidence>
<dbReference type="EMBL" id="QPFP01000002">
    <property type="protein sequence ID" value="TEB38562.1"/>
    <property type="molecule type" value="Genomic_DNA"/>
</dbReference>
<evidence type="ECO:0000256" key="11">
    <source>
        <dbReference type="SAM" id="MobiDB-lite"/>
    </source>
</evidence>
<dbReference type="PROSITE" id="PS51679">
    <property type="entry name" value="SAM_MT_C5"/>
    <property type="match status" value="1"/>
</dbReference>
<organism evidence="13 14">
    <name type="scientific">Coprinellus micaceus</name>
    <name type="common">Glistening ink-cap mushroom</name>
    <name type="synonym">Coprinus micaceus</name>
    <dbReference type="NCBI Taxonomy" id="71717"/>
    <lineage>
        <taxon>Eukaryota</taxon>
        <taxon>Fungi</taxon>
        <taxon>Dikarya</taxon>
        <taxon>Basidiomycota</taxon>
        <taxon>Agaricomycotina</taxon>
        <taxon>Agaricomycetes</taxon>
        <taxon>Agaricomycetidae</taxon>
        <taxon>Agaricales</taxon>
        <taxon>Agaricineae</taxon>
        <taxon>Psathyrellaceae</taxon>
        <taxon>Coprinellus</taxon>
    </lineage>
</organism>
<keyword evidence="5 10" id="KW-0949">S-adenosyl-L-methionine</keyword>
<evidence type="ECO:0000256" key="6">
    <source>
        <dbReference type="ARBA" id="ARBA00022737"/>
    </source>
</evidence>
<evidence type="ECO:0000256" key="8">
    <source>
        <dbReference type="ARBA" id="ARBA00023242"/>
    </source>
</evidence>
<dbReference type="PANTHER" id="PTHR10629">
    <property type="entry name" value="CYTOSINE-SPECIFIC METHYLTRANSFERASE"/>
    <property type="match status" value="1"/>
</dbReference>
<dbReference type="Gene3D" id="3.40.50.150">
    <property type="entry name" value="Vaccinia Virus protein VP39"/>
    <property type="match status" value="1"/>
</dbReference>
<evidence type="ECO:0000256" key="4">
    <source>
        <dbReference type="ARBA" id="ARBA00022679"/>
    </source>
</evidence>
<dbReference type="InterPro" id="IPR050390">
    <property type="entry name" value="C5-Methyltransferase"/>
</dbReference>
<evidence type="ECO:0000259" key="12">
    <source>
        <dbReference type="PROSITE" id="PS51038"/>
    </source>
</evidence>
<dbReference type="Gene3D" id="3.90.120.10">
    <property type="entry name" value="DNA Methylase, subunit A, domain 2"/>
    <property type="match status" value="1"/>
</dbReference>
<dbReference type="GO" id="GO:0003682">
    <property type="term" value="F:chromatin binding"/>
    <property type="evidence" value="ECO:0007669"/>
    <property type="project" value="InterPro"/>
</dbReference>
<proteinExistence type="inferred from homology"/>
<keyword evidence="3 10" id="KW-0489">Methyltransferase</keyword>
<feature type="domain" description="BAH" evidence="12">
    <location>
        <begin position="580"/>
        <end position="705"/>
    </location>
</feature>
<dbReference type="Gene3D" id="2.30.30.490">
    <property type="match status" value="2"/>
</dbReference>
<dbReference type="InterPro" id="IPR001525">
    <property type="entry name" value="C5_MeTfrase"/>
</dbReference>
<comment type="caution">
    <text evidence="13">The sequence shown here is derived from an EMBL/GenBank/DDBJ whole genome shotgun (WGS) entry which is preliminary data.</text>
</comment>
<comment type="subcellular location">
    <subcellularLocation>
        <location evidence="1">Nucleus</location>
    </subcellularLocation>
</comment>
<dbReference type="GO" id="GO:0032259">
    <property type="term" value="P:methylation"/>
    <property type="evidence" value="ECO:0007669"/>
    <property type="project" value="UniProtKB-KW"/>
</dbReference>
<evidence type="ECO:0000256" key="3">
    <source>
        <dbReference type="ARBA" id="ARBA00022603"/>
    </source>
</evidence>
<evidence type="ECO:0000313" key="13">
    <source>
        <dbReference type="EMBL" id="TEB38562.1"/>
    </source>
</evidence>
<feature type="domain" description="BAH" evidence="12">
    <location>
        <begin position="418"/>
        <end position="531"/>
    </location>
</feature>
<dbReference type="InterPro" id="IPR029063">
    <property type="entry name" value="SAM-dependent_MTases_sf"/>
</dbReference>
<feature type="compositionally biased region" description="Polar residues" evidence="11">
    <location>
        <begin position="29"/>
        <end position="45"/>
    </location>
</feature>
<sequence>MSRRRQRPSAFEVSFPEEAESYRAMTAAAGTSRSASVMSGTSSVPSKRKNVDEHGSRQASSTRPLPPVAHYEPHRNERDDLKMETEDFALPGEEFEPNERKGDNVPIRVLNNFTIFDRKHQNELVSLDILGMDDAAGRELVVVGYAKVHFEDREDEDEGQEDDLDEDGKEYVFLQLSAVFRYDLDYGKWDDPVYIQTQWAWYVLDTPAPAYTPYWEYFLSPKRVAQMVVSTALTHPAGYTLDTFLAMFTNKVDPFGHTYVEQDLVDATHEIYDAALQHKDFDRLMETMLMKAVLKGYRSSAPKKPRVSPTTERHNQIPANRLIGNPDLSVLKTENQNATHVTPFIASLALGLVNETLRVVGSPLPQPDKTELQRNKAKRLKRVKELLDRARKEKRDVVWKKADRVRWGYLKKIQIEGETYNVGDVILVPNDNHPFWKDPGKHGEQLEYHDALDAHVQWFEHGNGILLRELADERQLYLTPYCKAAVPFKGILGKVTVEWNVKPDAVKSVDFHHFICNFMFDQNTGAFYDVDLNQLAMTKALPPPENCPCCIQVDQLEREKDVSITKDEDGEVNGFAYRGQKYHYEDFVRYYSESGPAHIGYITELDVAGGSGRKEKRSVTCRKVGRIADLGRILPPETMRDERQLFLTDEIVKVGIHDLLGVVFVPTVHSLQDVVKLKDWISLSPDHFYVENRFPSIRPTRWNQRRRLEWHEHEVCAPCWQDKLRELKGLKSFTEDYKKRPLNTLDLFSHSLGEGSGALKVTHAVEIMPSAAKTFKRNSPKTVVYNQCANTMLQYTVKTWRGLNEPVPPPPKQGDIKVITAGFPCQAHSSLNMFKDVNDVKNNLVLNALSWVDVVRPIYAFFENVSGFLSHRLNAMQATIHRVEGGIEMGGLKLMIRALLDMGYQVRFALLQAAHYGAPQRRIRFFCIAALKGHPLPNIPQPSHDYECTSLEIKLPYALDREPIRPIRVTTGTALHRTVTINDAISDLPRFDWKHPTRRTADRYEENKRIPLVECAASGVHCGLPAPVPPYHHEPKTRYQEDARAGPRTTNLQHFTKCLAPRRVERVIAIPMKAGADYRYLENVDQEWQLANPQSYTARSGFKPGAYGRLDKDGVFATIVTNVDPTAKQSRVLNPYCKRIVTVRELARGQGFPDHFVFESHNNHIVTIHRQIGNAVPYPLGRALGRELQASLFKKWVDGRQNAITIDGDDDGD</sequence>
<dbReference type="InterPro" id="IPR022702">
    <property type="entry name" value="Cytosine_MeTrfase1_RFD"/>
</dbReference>
<dbReference type="AlphaFoldDB" id="A0A4Y7TY78"/>
<comment type="similarity">
    <text evidence="10">Belongs to the class I-like SAM-binding methyltransferase superfamily. C5-methyltransferase family.</text>
</comment>
<protein>
    <recommendedName>
        <fullName evidence="2">DNA (cytosine-5-)-methyltransferase</fullName>
        <ecNumber evidence="2">2.1.1.37</ecNumber>
    </recommendedName>
</protein>
<keyword evidence="14" id="KW-1185">Reference proteome</keyword>
<evidence type="ECO:0000256" key="5">
    <source>
        <dbReference type="ARBA" id="ARBA00022691"/>
    </source>
</evidence>
<evidence type="ECO:0000313" key="14">
    <source>
        <dbReference type="Proteomes" id="UP000298030"/>
    </source>
</evidence>
<keyword evidence="6" id="KW-0677">Repeat</keyword>
<dbReference type="PROSITE" id="PS51038">
    <property type="entry name" value="BAH"/>
    <property type="match status" value="2"/>
</dbReference>
<evidence type="ECO:0000256" key="9">
    <source>
        <dbReference type="PIRSR" id="PIRSR037404-1"/>
    </source>
</evidence>
<dbReference type="Pfam" id="PF00145">
    <property type="entry name" value="DNA_methylase"/>
    <property type="match status" value="1"/>
</dbReference>
<dbReference type="InterPro" id="IPR043151">
    <property type="entry name" value="BAH_sf"/>
</dbReference>
<accession>A0A4Y7TY78</accession>
<gene>
    <name evidence="13" type="ORF">FA13DRAFT_1724512</name>
</gene>